<proteinExistence type="predicted"/>
<reference evidence="1 2" key="1">
    <citation type="submission" date="2019-11" db="EMBL/GenBank/DDBJ databases">
        <title>Comparative genomics of hydrocarbon-degrading Desulfosarcina strains.</title>
        <authorList>
            <person name="Watanabe M."/>
            <person name="Kojima H."/>
            <person name="Fukui M."/>
        </authorList>
    </citation>
    <scope>NUCLEOTIDE SEQUENCE [LARGE SCALE GENOMIC DNA]</scope>
    <source>
        <strain evidence="1 2">PP31</strain>
    </source>
</reference>
<dbReference type="KEGG" id="dwd:DSCW_28800"/>
<name>A0A5K7Z6F2_9BACT</name>
<dbReference type="Proteomes" id="UP000427769">
    <property type="component" value="Chromosome"/>
</dbReference>
<protein>
    <submittedName>
        <fullName evidence="1">Uncharacterized protein</fullName>
    </submittedName>
</protein>
<evidence type="ECO:0000313" key="2">
    <source>
        <dbReference type="Proteomes" id="UP000427769"/>
    </source>
</evidence>
<dbReference type="OrthoDB" id="5419858at2"/>
<dbReference type="EMBL" id="AP021875">
    <property type="protein sequence ID" value="BBO75463.1"/>
    <property type="molecule type" value="Genomic_DNA"/>
</dbReference>
<accession>A0A5K7Z6F2</accession>
<evidence type="ECO:0000313" key="1">
    <source>
        <dbReference type="EMBL" id="BBO75463.1"/>
    </source>
</evidence>
<gene>
    <name evidence="1" type="ORF">DSCW_28800</name>
</gene>
<keyword evidence="2" id="KW-1185">Reference proteome</keyword>
<organism evidence="1 2">
    <name type="scientific">Desulfosarcina widdelii</name>
    <dbReference type="NCBI Taxonomy" id="947919"/>
    <lineage>
        <taxon>Bacteria</taxon>
        <taxon>Pseudomonadati</taxon>
        <taxon>Thermodesulfobacteriota</taxon>
        <taxon>Desulfobacteria</taxon>
        <taxon>Desulfobacterales</taxon>
        <taxon>Desulfosarcinaceae</taxon>
        <taxon>Desulfosarcina</taxon>
    </lineage>
</organism>
<sequence>MNKQIQVFTSDPANNRITLSISGKVLNFVKIEPKYARLVGRSGTDIQKKITITREKAYPFKITKAKARSGKDIAFSIEEFSKEGIDGYILTIENKREATGRYADTLTLITDSPVKSSLRVPVYGQIIAAEPRPASAPGQKNATGG</sequence>
<dbReference type="AlphaFoldDB" id="A0A5K7Z6F2"/>